<dbReference type="GeneID" id="5010954"/>
<dbReference type="InParanoid" id="A0BGU0"/>
<dbReference type="Proteomes" id="UP000000600">
    <property type="component" value="Unassembled WGS sequence"/>
</dbReference>
<dbReference type="InterPro" id="IPR011990">
    <property type="entry name" value="TPR-like_helical_dom_sf"/>
</dbReference>
<evidence type="ECO:0000313" key="2">
    <source>
        <dbReference type="EMBL" id="CAK57757.1"/>
    </source>
</evidence>
<keyword evidence="1" id="KW-1133">Transmembrane helix</keyword>
<accession>A0BGU0</accession>
<proteinExistence type="predicted"/>
<keyword evidence="3" id="KW-1185">Reference proteome</keyword>
<sequence length="255" mass="30794">MKYTQIQSKSILYTNSHIGNQVIFFHLFLGDLLRDEKLYQQARQYQCQLMKIIQQPILEQVLIQQILKVNAQLRITKRIKLYHIMIEPFRQAHLTKFFQYPRVRLQFQVFWILFINTELIMIVRKLERYEEAMKIYDKVQILILKIQRHMQQKGIFQDCKANIQMHANAIVKHQILIHRKMIYYFGLVNQIQLTKGECLTLSGQYQEAIEYFDKIYIHNSIICLQNLLNILIIMNLGYIKRHKNIQNLTKKNQQP</sequence>
<protein>
    <recommendedName>
        <fullName evidence="4">Tetratricopeptide repeat protein</fullName>
    </recommendedName>
</protein>
<dbReference type="EMBL" id="CT867994">
    <property type="protein sequence ID" value="CAK57757.1"/>
    <property type="molecule type" value="Genomic_DNA"/>
</dbReference>
<dbReference type="HOGENOM" id="CLU_1091757_0_0_1"/>
<gene>
    <name evidence="2" type="ORF">GSPATT00028792001</name>
</gene>
<evidence type="ECO:0000256" key="1">
    <source>
        <dbReference type="SAM" id="Phobius"/>
    </source>
</evidence>
<keyword evidence="1" id="KW-0472">Membrane</keyword>
<dbReference type="RefSeq" id="XP_001425155.1">
    <property type="nucleotide sequence ID" value="XM_001425118.1"/>
</dbReference>
<evidence type="ECO:0008006" key="4">
    <source>
        <dbReference type="Google" id="ProtNLM"/>
    </source>
</evidence>
<dbReference type="SUPFAM" id="SSF48452">
    <property type="entry name" value="TPR-like"/>
    <property type="match status" value="1"/>
</dbReference>
<organism evidence="2 3">
    <name type="scientific">Paramecium tetraurelia</name>
    <dbReference type="NCBI Taxonomy" id="5888"/>
    <lineage>
        <taxon>Eukaryota</taxon>
        <taxon>Sar</taxon>
        <taxon>Alveolata</taxon>
        <taxon>Ciliophora</taxon>
        <taxon>Intramacronucleata</taxon>
        <taxon>Oligohymenophorea</taxon>
        <taxon>Peniculida</taxon>
        <taxon>Parameciidae</taxon>
        <taxon>Paramecium</taxon>
    </lineage>
</organism>
<keyword evidence="1" id="KW-0812">Transmembrane</keyword>
<reference evidence="2 3" key="1">
    <citation type="journal article" date="2006" name="Nature">
        <title>Global trends of whole-genome duplications revealed by the ciliate Paramecium tetraurelia.</title>
        <authorList>
            <consortium name="Genoscope"/>
            <person name="Aury J.-M."/>
            <person name="Jaillon O."/>
            <person name="Duret L."/>
            <person name="Noel B."/>
            <person name="Jubin C."/>
            <person name="Porcel B.M."/>
            <person name="Segurens B."/>
            <person name="Daubin V."/>
            <person name="Anthouard V."/>
            <person name="Aiach N."/>
            <person name="Arnaiz O."/>
            <person name="Billaut A."/>
            <person name="Beisson J."/>
            <person name="Blanc I."/>
            <person name="Bouhouche K."/>
            <person name="Camara F."/>
            <person name="Duharcourt S."/>
            <person name="Guigo R."/>
            <person name="Gogendeau D."/>
            <person name="Katinka M."/>
            <person name="Keller A.-M."/>
            <person name="Kissmehl R."/>
            <person name="Klotz C."/>
            <person name="Koll F."/>
            <person name="Le Moue A."/>
            <person name="Lepere C."/>
            <person name="Malinsky S."/>
            <person name="Nowacki M."/>
            <person name="Nowak J.K."/>
            <person name="Plattner H."/>
            <person name="Poulain J."/>
            <person name="Ruiz F."/>
            <person name="Serrano V."/>
            <person name="Zagulski M."/>
            <person name="Dessen P."/>
            <person name="Betermier M."/>
            <person name="Weissenbach J."/>
            <person name="Scarpelli C."/>
            <person name="Schachter V."/>
            <person name="Sperling L."/>
            <person name="Meyer E."/>
            <person name="Cohen J."/>
            <person name="Wincker P."/>
        </authorList>
    </citation>
    <scope>NUCLEOTIDE SEQUENCE [LARGE SCALE GENOMIC DNA]</scope>
    <source>
        <strain evidence="2 3">Stock d4-2</strain>
    </source>
</reference>
<dbReference type="AlphaFoldDB" id="A0BGU0"/>
<dbReference type="KEGG" id="ptm:GSPATT00028792001"/>
<evidence type="ECO:0000313" key="3">
    <source>
        <dbReference type="Proteomes" id="UP000000600"/>
    </source>
</evidence>
<feature type="transmembrane region" description="Helical" evidence="1">
    <location>
        <begin position="215"/>
        <end position="238"/>
    </location>
</feature>
<name>A0BGU0_PARTE</name>